<dbReference type="GO" id="GO:0003700">
    <property type="term" value="F:DNA-binding transcription factor activity"/>
    <property type="evidence" value="ECO:0007669"/>
    <property type="project" value="TreeGrafter"/>
</dbReference>
<reference evidence="6" key="2">
    <citation type="submission" date="2020-09" db="EMBL/GenBank/DDBJ databases">
        <authorList>
            <person name="Sun Q."/>
            <person name="Zhou Y."/>
        </authorList>
    </citation>
    <scope>NUCLEOTIDE SEQUENCE</scope>
    <source>
        <strain evidence="6">CGMCC 1.12827</strain>
    </source>
</reference>
<dbReference type="Pfam" id="PF17754">
    <property type="entry name" value="TetR_C_14"/>
    <property type="match status" value="1"/>
</dbReference>
<organism evidence="6 7">
    <name type="scientific">Gordonia jinhuaensis</name>
    <dbReference type="NCBI Taxonomy" id="1517702"/>
    <lineage>
        <taxon>Bacteria</taxon>
        <taxon>Bacillati</taxon>
        <taxon>Actinomycetota</taxon>
        <taxon>Actinomycetes</taxon>
        <taxon>Mycobacteriales</taxon>
        <taxon>Gordoniaceae</taxon>
        <taxon>Gordonia</taxon>
    </lineage>
</organism>
<feature type="domain" description="HTH tetR-type" evidence="5">
    <location>
        <begin position="1"/>
        <end position="59"/>
    </location>
</feature>
<dbReference type="PRINTS" id="PR00455">
    <property type="entry name" value="HTHTETR"/>
</dbReference>
<dbReference type="PROSITE" id="PS01081">
    <property type="entry name" value="HTH_TETR_1"/>
    <property type="match status" value="1"/>
</dbReference>
<evidence type="ECO:0000256" key="4">
    <source>
        <dbReference type="PROSITE-ProRule" id="PRU00335"/>
    </source>
</evidence>
<keyword evidence="7" id="KW-1185">Reference proteome</keyword>
<dbReference type="PANTHER" id="PTHR30055:SF238">
    <property type="entry name" value="MYCOFACTOCIN BIOSYNTHESIS TRANSCRIPTIONAL REGULATOR MFTR-RELATED"/>
    <property type="match status" value="1"/>
</dbReference>
<sequence length="196" mass="21317">MLIDISDTAIRLFIAQGFHETTMDQIAAAAEVSARTLYRYFPTKEDVITPALQEGWSRYVAAFSERPGDESVIESLLVSADAAARGHAGERTRSFVRELLTSPPLRPTWLRIQTSSHDALRPHLARRLHLDAESVQARVVAACVGEANRIAVESAAKMPPEQFVSVLRDCLEALGPMLHPPARGPGAAPDVVALEA</sequence>
<evidence type="ECO:0000313" key="6">
    <source>
        <dbReference type="EMBL" id="GGB23890.1"/>
    </source>
</evidence>
<dbReference type="InterPro" id="IPR009057">
    <property type="entry name" value="Homeodomain-like_sf"/>
</dbReference>
<evidence type="ECO:0000256" key="1">
    <source>
        <dbReference type="ARBA" id="ARBA00023015"/>
    </source>
</evidence>
<comment type="caution">
    <text evidence="6">The sequence shown here is derived from an EMBL/GenBank/DDBJ whole genome shotgun (WGS) entry which is preliminary data.</text>
</comment>
<reference evidence="6" key="1">
    <citation type="journal article" date="2014" name="Int. J. Syst. Evol. Microbiol.">
        <title>Complete genome sequence of Corynebacterium casei LMG S-19264T (=DSM 44701T), isolated from a smear-ripened cheese.</title>
        <authorList>
            <consortium name="US DOE Joint Genome Institute (JGI-PGF)"/>
            <person name="Walter F."/>
            <person name="Albersmeier A."/>
            <person name="Kalinowski J."/>
            <person name="Ruckert C."/>
        </authorList>
    </citation>
    <scope>NUCLEOTIDE SEQUENCE</scope>
    <source>
        <strain evidence="6">CGMCC 1.12827</strain>
    </source>
</reference>
<evidence type="ECO:0000256" key="3">
    <source>
        <dbReference type="ARBA" id="ARBA00023163"/>
    </source>
</evidence>
<name>A0A916SZ63_9ACTN</name>
<evidence type="ECO:0000259" key="5">
    <source>
        <dbReference type="PROSITE" id="PS50977"/>
    </source>
</evidence>
<evidence type="ECO:0000256" key="2">
    <source>
        <dbReference type="ARBA" id="ARBA00023125"/>
    </source>
</evidence>
<dbReference type="AlphaFoldDB" id="A0A916SZ63"/>
<dbReference type="PANTHER" id="PTHR30055">
    <property type="entry name" value="HTH-TYPE TRANSCRIPTIONAL REGULATOR RUTR"/>
    <property type="match status" value="1"/>
</dbReference>
<evidence type="ECO:0000313" key="7">
    <source>
        <dbReference type="Proteomes" id="UP000621454"/>
    </source>
</evidence>
<accession>A0A916SZ63</accession>
<dbReference type="InterPro" id="IPR050109">
    <property type="entry name" value="HTH-type_TetR-like_transc_reg"/>
</dbReference>
<dbReference type="InterPro" id="IPR023772">
    <property type="entry name" value="DNA-bd_HTH_TetR-type_CS"/>
</dbReference>
<keyword evidence="3" id="KW-0804">Transcription</keyword>
<dbReference type="GO" id="GO:0000976">
    <property type="term" value="F:transcription cis-regulatory region binding"/>
    <property type="evidence" value="ECO:0007669"/>
    <property type="project" value="TreeGrafter"/>
</dbReference>
<keyword evidence="2 4" id="KW-0238">DNA-binding</keyword>
<feature type="DNA-binding region" description="H-T-H motif" evidence="4">
    <location>
        <begin position="22"/>
        <end position="41"/>
    </location>
</feature>
<protein>
    <recommendedName>
        <fullName evidence="5">HTH tetR-type domain-containing protein</fullName>
    </recommendedName>
</protein>
<keyword evidence="1" id="KW-0805">Transcription regulation</keyword>
<dbReference type="EMBL" id="BMGC01000005">
    <property type="protein sequence ID" value="GGB23890.1"/>
    <property type="molecule type" value="Genomic_DNA"/>
</dbReference>
<dbReference type="InterPro" id="IPR041347">
    <property type="entry name" value="MftR_C"/>
</dbReference>
<dbReference type="SUPFAM" id="SSF46689">
    <property type="entry name" value="Homeodomain-like"/>
    <property type="match status" value="1"/>
</dbReference>
<dbReference type="Pfam" id="PF00440">
    <property type="entry name" value="TetR_N"/>
    <property type="match status" value="1"/>
</dbReference>
<dbReference type="Proteomes" id="UP000621454">
    <property type="component" value="Unassembled WGS sequence"/>
</dbReference>
<proteinExistence type="predicted"/>
<dbReference type="Gene3D" id="1.10.357.10">
    <property type="entry name" value="Tetracycline Repressor, domain 2"/>
    <property type="match status" value="1"/>
</dbReference>
<dbReference type="InterPro" id="IPR001647">
    <property type="entry name" value="HTH_TetR"/>
</dbReference>
<dbReference type="Gene3D" id="1.10.10.60">
    <property type="entry name" value="Homeodomain-like"/>
    <property type="match status" value="1"/>
</dbReference>
<dbReference type="PROSITE" id="PS50977">
    <property type="entry name" value="HTH_TETR_2"/>
    <property type="match status" value="1"/>
</dbReference>
<gene>
    <name evidence="6" type="ORF">GCM10011489_10220</name>
</gene>